<feature type="binding site" evidence="2">
    <location>
        <begin position="161"/>
        <end position="164"/>
    </location>
    <ligand>
        <name>ATP</name>
        <dbReference type="ChEBI" id="CHEBI:30616"/>
    </ligand>
</feature>
<keyword evidence="2" id="KW-0067">ATP-binding</keyword>
<sequence>MLSGMNIFTMEPMVPEEAAHGLEDCAVTLIAEANRLAGRIHPILQESVGTLVRSMNCYYSNLIEGHDTHPRDIDRALADDFSVEPRKRELQQEAVAHIHVQRLIDEGRDPDIWPATADYAAWLHREFCTRLPPEMLWVGNPDTGERLPVIPGEWRDRQVIVGRHMPPDPDDLPRFLDRFDRAYAAPPLSRLRQIQTVGAVHHRFLWVHPFIDGNGRVARLMSHALLKRLGIGASLWSVARGLAREEARYKNLLMQADGPREGDRDGRGNLTQRGLMAFCQFFLDSAIDQVRYMGELLDPETLLRRIEIHVEDEVRAKTLPKGSYMVLREAALAGEVERGRVPMLTGYEERAARKVTSALLDRGMLTSTSHRASLRLGFPADVAERWFPRLYPAGIGRPT</sequence>
<reference evidence="4 5" key="1">
    <citation type="submission" date="2014-12" db="EMBL/GenBank/DDBJ databases">
        <title>Whole genome sequencing of Sphingobium xenophagum OW59.</title>
        <authorList>
            <person name="Ohta Y."/>
            <person name="Nishi S."/>
            <person name="Hatada Y."/>
        </authorList>
    </citation>
    <scope>NUCLEOTIDE SEQUENCE [LARGE SCALE GENOMIC DNA]</scope>
    <source>
        <strain evidence="4 5">OW59</strain>
    </source>
</reference>
<feature type="binding site" evidence="2">
    <location>
        <begin position="212"/>
        <end position="219"/>
    </location>
    <ligand>
        <name>ATP</name>
        <dbReference type="ChEBI" id="CHEBI:30616"/>
    </ligand>
</feature>
<evidence type="ECO:0000313" key="4">
    <source>
        <dbReference type="EMBL" id="GBH29937.1"/>
    </source>
</evidence>
<dbReference type="InterPro" id="IPR003812">
    <property type="entry name" value="Fido"/>
</dbReference>
<gene>
    <name evidence="4" type="ORF">MBESOW_P1191</name>
</gene>
<dbReference type="PANTHER" id="PTHR13504:SF38">
    <property type="entry name" value="FIDO DOMAIN-CONTAINING PROTEIN"/>
    <property type="match status" value="1"/>
</dbReference>
<organism evidence="4 5">
    <name type="scientific">Sphingobium xenophagum</name>
    <dbReference type="NCBI Taxonomy" id="121428"/>
    <lineage>
        <taxon>Bacteria</taxon>
        <taxon>Pseudomonadati</taxon>
        <taxon>Pseudomonadota</taxon>
        <taxon>Alphaproteobacteria</taxon>
        <taxon>Sphingomonadales</taxon>
        <taxon>Sphingomonadaceae</taxon>
        <taxon>Sphingobium</taxon>
    </lineage>
</organism>
<feature type="domain" description="Fido" evidence="3">
    <location>
        <begin position="115"/>
        <end position="284"/>
    </location>
</feature>
<comment type="caution">
    <text evidence="4">The sequence shown here is derived from an EMBL/GenBank/DDBJ whole genome shotgun (WGS) entry which is preliminary data.</text>
</comment>
<dbReference type="InterPro" id="IPR036597">
    <property type="entry name" value="Fido-like_dom_sf"/>
</dbReference>
<dbReference type="PROSITE" id="PS51459">
    <property type="entry name" value="FIDO"/>
    <property type="match status" value="1"/>
</dbReference>
<dbReference type="SUPFAM" id="SSF140931">
    <property type="entry name" value="Fic-like"/>
    <property type="match status" value="1"/>
</dbReference>
<dbReference type="EMBL" id="BBQY01000001">
    <property type="protein sequence ID" value="GBH29937.1"/>
    <property type="molecule type" value="Genomic_DNA"/>
</dbReference>
<proteinExistence type="predicted"/>
<evidence type="ECO:0000313" key="5">
    <source>
        <dbReference type="Proteomes" id="UP000290975"/>
    </source>
</evidence>
<dbReference type="Proteomes" id="UP000290975">
    <property type="component" value="Unassembled WGS sequence"/>
</dbReference>
<evidence type="ECO:0000256" key="1">
    <source>
        <dbReference type="PIRSR" id="PIRSR640198-1"/>
    </source>
</evidence>
<dbReference type="AlphaFoldDB" id="A0A401IZX9"/>
<keyword evidence="5" id="KW-1185">Reference proteome</keyword>
<name>A0A401IZX9_SPHXE</name>
<dbReference type="PANTHER" id="PTHR13504">
    <property type="entry name" value="FIDO DOMAIN-CONTAINING PROTEIN DDB_G0283145"/>
    <property type="match status" value="1"/>
</dbReference>
<accession>A0A401IZX9</accession>
<evidence type="ECO:0000256" key="2">
    <source>
        <dbReference type="PIRSR" id="PIRSR640198-2"/>
    </source>
</evidence>
<dbReference type="GO" id="GO:0005524">
    <property type="term" value="F:ATP binding"/>
    <property type="evidence" value="ECO:0007669"/>
    <property type="project" value="UniProtKB-KW"/>
</dbReference>
<dbReference type="InterPro" id="IPR040198">
    <property type="entry name" value="Fido_containing"/>
</dbReference>
<evidence type="ECO:0000259" key="3">
    <source>
        <dbReference type="PROSITE" id="PS51459"/>
    </source>
</evidence>
<protein>
    <recommendedName>
        <fullName evidence="3">Fido domain-containing protein</fullName>
    </recommendedName>
</protein>
<keyword evidence="2" id="KW-0547">Nucleotide-binding</keyword>
<dbReference type="Pfam" id="PF02661">
    <property type="entry name" value="Fic"/>
    <property type="match status" value="1"/>
</dbReference>
<dbReference type="Gene3D" id="1.10.3290.10">
    <property type="entry name" value="Fido-like domain"/>
    <property type="match status" value="1"/>
</dbReference>
<feature type="active site" evidence="1">
    <location>
        <position position="208"/>
    </location>
</feature>